<dbReference type="EMBL" id="PGXC01000031">
    <property type="protein sequence ID" value="PKK88914.1"/>
    <property type="molecule type" value="Genomic_DNA"/>
</dbReference>
<comment type="caution">
    <text evidence="2">The sequence shown here is derived from an EMBL/GenBank/DDBJ whole genome shotgun (WGS) entry which is preliminary data.</text>
</comment>
<protein>
    <recommendedName>
        <fullName evidence="1">Methyltransferase type 11 domain-containing protein</fullName>
    </recommendedName>
</protein>
<evidence type="ECO:0000313" key="3">
    <source>
        <dbReference type="Proteomes" id="UP000233256"/>
    </source>
</evidence>
<dbReference type="Gene3D" id="3.40.50.150">
    <property type="entry name" value="Vaccinia Virus protein VP39"/>
    <property type="match status" value="1"/>
</dbReference>
<evidence type="ECO:0000313" key="2">
    <source>
        <dbReference type="EMBL" id="PKK88914.1"/>
    </source>
</evidence>
<dbReference type="Pfam" id="PF08241">
    <property type="entry name" value="Methyltransf_11"/>
    <property type="match status" value="1"/>
</dbReference>
<dbReference type="SUPFAM" id="SSF53335">
    <property type="entry name" value="S-adenosyl-L-methionine-dependent methyltransferases"/>
    <property type="match status" value="1"/>
</dbReference>
<dbReference type="GO" id="GO:0008757">
    <property type="term" value="F:S-adenosylmethionine-dependent methyltransferase activity"/>
    <property type="evidence" value="ECO:0007669"/>
    <property type="project" value="InterPro"/>
</dbReference>
<dbReference type="InterPro" id="IPR013216">
    <property type="entry name" value="Methyltransf_11"/>
</dbReference>
<sequence>MLCSAQKCRKDSPMADMMDIYKRYAVNYDELVMAEDYQGNLSAFMLDEFNWDGKTVYEAGIGTGRVTSIFIDRVDMCYGFDREQHMLDRCRRNLSKFSDRLCLAPCDNTDLTIPPVKADTFIQGWSFGHVMVDNAAQFQKIFHIIHEKINEILKPDGTIILIETMGTNVSEPGAPLPVLSDFYGLLENEYHFSRKVLDTSYRFNDVTEAARIMGFFFGEQMAENILKCASSNNTANCNLSGNNHLSKVIPEFTGIWYKTLKS</sequence>
<organism evidence="2 3">
    <name type="scientific">Candidatus Wallbacteria bacterium HGW-Wallbacteria-1</name>
    <dbReference type="NCBI Taxonomy" id="2013854"/>
    <lineage>
        <taxon>Bacteria</taxon>
        <taxon>Candidatus Walliibacteriota</taxon>
    </lineage>
</organism>
<evidence type="ECO:0000259" key="1">
    <source>
        <dbReference type="Pfam" id="PF08241"/>
    </source>
</evidence>
<dbReference type="InterPro" id="IPR029063">
    <property type="entry name" value="SAM-dependent_MTases_sf"/>
</dbReference>
<name>A0A2N1PKQ1_9BACT</name>
<dbReference type="Proteomes" id="UP000233256">
    <property type="component" value="Unassembled WGS sequence"/>
</dbReference>
<proteinExistence type="predicted"/>
<accession>A0A2N1PKQ1</accession>
<feature type="domain" description="Methyltransferase type 11" evidence="1">
    <location>
        <begin position="58"/>
        <end position="160"/>
    </location>
</feature>
<gene>
    <name evidence="2" type="ORF">CVV64_16860</name>
</gene>
<reference evidence="2 3" key="1">
    <citation type="journal article" date="2017" name="ISME J.">
        <title>Potential for microbial H2 and metal transformations associated with novel bacteria and archaea in deep terrestrial subsurface sediments.</title>
        <authorList>
            <person name="Hernsdorf A.W."/>
            <person name="Amano Y."/>
            <person name="Miyakawa K."/>
            <person name="Ise K."/>
            <person name="Suzuki Y."/>
            <person name="Anantharaman K."/>
            <person name="Probst A."/>
            <person name="Burstein D."/>
            <person name="Thomas B.C."/>
            <person name="Banfield J.F."/>
        </authorList>
    </citation>
    <scope>NUCLEOTIDE SEQUENCE [LARGE SCALE GENOMIC DNA]</scope>
    <source>
        <strain evidence="2">HGW-Wallbacteria-1</strain>
    </source>
</reference>
<dbReference type="AlphaFoldDB" id="A0A2N1PKQ1"/>